<organism evidence="1 2">
    <name type="scientific">Candidatus Yanofskybacteria bacterium RIFCSPLOWO2_12_FULL_43_11b</name>
    <dbReference type="NCBI Taxonomy" id="1802710"/>
    <lineage>
        <taxon>Bacteria</taxon>
        <taxon>Candidatus Yanofskyibacteriota</taxon>
    </lineage>
</organism>
<dbReference type="EMBL" id="MGKY01000023">
    <property type="protein sequence ID" value="OGN33158.1"/>
    <property type="molecule type" value="Genomic_DNA"/>
</dbReference>
<dbReference type="Proteomes" id="UP000177745">
    <property type="component" value="Unassembled WGS sequence"/>
</dbReference>
<evidence type="ECO:0000313" key="2">
    <source>
        <dbReference type="Proteomes" id="UP000177745"/>
    </source>
</evidence>
<proteinExistence type="predicted"/>
<comment type="caution">
    <text evidence="1">The sequence shown here is derived from an EMBL/GenBank/DDBJ whole genome shotgun (WGS) entry which is preliminary data.</text>
</comment>
<reference evidence="1 2" key="1">
    <citation type="journal article" date="2016" name="Nat. Commun.">
        <title>Thousands of microbial genomes shed light on interconnected biogeochemical processes in an aquifer system.</title>
        <authorList>
            <person name="Anantharaman K."/>
            <person name="Brown C.T."/>
            <person name="Hug L.A."/>
            <person name="Sharon I."/>
            <person name="Castelle C.J."/>
            <person name="Probst A.J."/>
            <person name="Thomas B.C."/>
            <person name="Singh A."/>
            <person name="Wilkins M.J."/>
            <person name="Karaoz U."/>
            <person name="Brodie E.L."/>
            <person name="Williams K.H."/>
            <person name="Hubbard S.S."/>
            <person name="Banfield J.F."/>
        </authorList>
    </citation>
    <scope>NUCLEOTIDE SEQUENCE [LARGE SCALE GENOMIC DNA]</scope>
</reference>
<dbReference type="AlphaFoldDB" id="A0A1F8H803"/>
<sequence length="63" mass="7207">MVCKLGEIVQDLYQDYHCNVCGLKYKFLPAKTLAPPKSDDSMVQIQPGLYVARESKSIFKKNR</sequence>
<accession>A0A1F8H803</accession>
<evidence type="ECO:0000313" key="1">
    <source>
        <dbReference type="EMBL" id="OGN33158.1"/>
    </source>
</evidence>
<gene>
    <name evidence="1" type="ORF">A3G51_01120</name>
</gene>
<name>A0A1F8H803_9BACT</name>
<protein>
    <submittedName>
        <fullName evidence="1">Uncharacterized protein</fullName>
    </submittedName>
</protein>